<organism evidence="10 11">
    <name type="scientific">Discina gigas</name>
    <dbReference type="NCBI Taxonomy" id="1032678"/>
    <lineage>
        <taxon>Eukaryota</taxon>
        <taxon>Fungi</taxon>
        <taxon>Dikarya</taxon>
        <taxon>Ascomycota</taxon>
        <taxon>Pezizomycotina</taxon>
        <taxon>Pezizomycetes</taxon>
        <taxon>Pezizales</taxon>
        <taxon>Discinaceae</taxon>
        <taxon>Discina</taxon>
    </lineage>
</organism>
<dbReference type="PIRSF" id="PIRSF000349">
    <property type="entry name" value="SODismutase"/>
    <property type="match status" value="1"/>
</dbReference>
<dbReference type="Pfam" id="PF02777">
    <property type="entry name" value="Sod_Fe_C"/>
    <property type="match status" value="1"/>
</dbReference>
<sequence>MSFSRLAIRPIVAASGSRRLATSAVVVKHKLPDLPYDYAALEPSISAKIMELHHSKHHQTYVNSLNEAEEKYAAALHAGDVTAQIALQPALKFHGGGHLNHSLFWENLAPKSSGGGTPPGGALAKAIDATWGDYGAFKKVVNASLAGIQGSGWSWLVKDKETGQLQVITLPNQDPVTGKYVPLLGIDAWEHAYYLQYQNRKAEYFGAIWDVINWKAAEGRFKV</sequence>
<comment type="function">
    <text evidence="7">Destroys radicals which are normally produced within the cells and which are toxic to biological systems.</text>
</comment>
<dbReference type="InterPro" id="IPR019833">
    <property type="entry name" value="Mn/Fe_SOD_BS"/>
</dbReference>
<reference evidence="10 11" key="1">
    <citation type="submission" date="2024-02" db="EMBL/GenBank/DDBJ databases">
        <title>Discinaceae phylogenomics.</title>
        <authorList>
            <person name="Dirks A.C."/>
            <person name="James T.Y."/>
        </authorList>
    </citation>
    <scope>NUCLEOTIDE SEQUENCE [LARGE SCALE GENOMIC DNA]</scope>
    <source>
        <strain evidence="10 11">ACD0624</strain>
    </source>
</reference>
<evidence type="ECO:0000256" key="1">
    <source>
        <dbReference type="ARBA" id="ARBA00008714"/>
    </source>
</evidence>
<gene>
    <name evidence="10" type="primary">SOD2</name>
    <name evidence="10" type="ORF">Q9L58_005198</name>
</gene>
<dbReference type="PRINTS" id="PR01703">
    <property type="entry name" value="MNSODISMTASE"/>
</dbReference>
<dbReference type="GO" id="GO:0004784">
    <property type="term" value="F:superoxide dismutase activity"/>
    <property type="evidence" value="ECO:0007669"/>
    <property type="project" value="UniProtKB-EC"/>
</dbReference>
<dbReference type="PANTHER" id="PTHR11404:SF6">
    <property type="entry name" value="SUPEROXIDE DISMUTASE [MN], MITOCHONDRIAL"/>
    <property type="match status" value="1"/>
</dbReference>
<protein>
    <recommendedName>
        <fullName evidence="2 7">Superoxide dismutase</fullName>
        <ecNumber evidence="2 7">1.15.1.1</ecNumber>
    </recommendedName>
</protein>
<dbReference type="InterPro" id="IPR019831">
    <property type="entry name" value="Mn/Fe_SOD_N"/>
</dbReference>
<evidence type="ECO:0000256" key="6">
    <source>
        <dbReference type="ARBA" id="ARBA00049204"/>
    </source>
</evidence>
<evidence type="ECO:0000313" key="11">
    <source>
        <dbReference type="Proteomes" id="UP001447188"/>
    </source>
</evidence>
<evidence type="ECO:0000256" key="3">
    <source>
        <dbReference type="ARBA" id="ARBA00022723"/>
    </source>
</evidence>
<dbReference type="EMBL" id="JBBBZM010000061">
    <property type="protein sequence ID" value="KAL0635856.1"/>
    <property type="molecule type" value="Genomic_DNA"/>
</dbReference>
<accession>A0ABR3GIU3</accession>
<evidence type="ECO:0000256" key="5">
    <source>
        <dbReference type="ARBA" id="ARBA00023002"/>
    </source>
</evidence>
<evidence type="ECO:0000259" key="8">
    <source>
        <dbReference type="Pfam" id="PF00081"/>
    </source>
</evidence>
<keyword evidence="3 7" id="KW-0479">Metal-binding</keyword>
<dbReference type="Gene3D" id="1.10.287.990">
    <property type="entry name" value="Fe,Mn superoxide dismutase (SOD) domain"/>
    <property type="match status" value="1"/>
</dbReference>
<dbReference type="SUPFAM" id="SSF46609">
    <property type="entry name" value="Fe,Mn superoxide dismutase (SOD), N-terminal domain"/>
    <property type="match status" value="1"/>
</dbReference>
<dbReference type="PANTHER" id="PTHR11404">
    <property type="entry name" value="SUPEROXIDE DISMUTASE 2"/>
    <property type="match status" value="1"/>
</dbReference>
<dbReference type="EC" id="1.15.1.1" evidence="2 7"/>
<evidence type="ECO:0000256" key="4">
    <source>
        <dbReference type="ARBA" id="ARBA00022862"/>
    </source>
</evidence>
<evidence type="ECO:0000313" key="10">
    <source>
        <dbReference type="EMBL" id="KAL0635856.1"/>
    </source>
</evidence>
<dbReference type="InterPro" id="IPR001189">
    <property type="entry name" value="Mn/Fe_SOD"/>
</dbReference>
<dbReference type="PROSITE" id="PS00088">
    <property type="entry name" value="SOD_MN"/>
    <property type="match status" value="1"/>
</dbReference>
<dbReference type="InterPro" id="IPR050265">
    <property type="entry name" value="Fe/Mn_Superoxide_Dismutase"/>
</dbReference>
<comment type="catalytic activity">
    <reaction evidence="6 7">
        <text>2 superoxide + 2 H(+) = H2O2 + O2</text>
        <dbReference type="Rhea" id="RHEA:20696"/>
        <dbReference type="ChEBI" id="CHEBI:15378"/>
        <dbReference type="ChEBI" id="CHEBI:15379"/>
        <dbReference type="ChEBI" id="CHEBI:16240"/>
        <dbReference type="ChEBI" id="CHEBI:18421"/>
        <dbReference type="EC" id="1.15.1.1"/>
    </reaction>
</comment>
<comment type="caution">
    <text evidence="10">The sequence shown here is derived from an EMBL/GenBank/DDBJ whole genome shotgun (WGS) entry which is preliminary data.</text>
</comment>
<name>A0ABR3GIU3_9PEZI</name>
<proteinExistence type="inferred from homology"/>
<keyword evidence="11" id="KW-1185">Reference proteome</keyword>
<feature type="domain" description="Manganese/iron superoxide dismutase N-terminal" evidence="8">
    <location>
        <begin position="28"/>
        <end position="109"/>
    </location>
</feature>
<dbReference type="InterPro" id="IPR036324">
    <property type="entry name" value="Mn/Fe_SOD_N_sf"/>
</dbReference>
<dbReference type="Pfam" id="PF00081">
    <property type="entry name" value="Sod_Fe_N"/>
    <property type="match status" value="1"/>
</dbReference>
<dbReference type="SUPFAM" id="SSF54719">
    <property type="entry name" value="Fe,Mn superoxide dismutase (SOD), C-terminal domain"/>
    <property type="match status" value="1"/>
</dbReference>
<evidence type="ECO:0000256" key="7">
    <source>
        <dbReference type="RuleBase" id="RU000414"/>
    </source>
</evidence>
<dbReference type="InterPro" id="IPR036314">
    <property type="entry name" value="SOD_C_sf"/>
</dbReference>
<comment type="similarity">
    <text evidence="1 7">Belongs to the iron/manganese superoxide dismutase family.</text>
</comment>
<dbReference type="Gene3D" id="3.55.40.20">
    <property type="entry name" value="Iron/manganese superoxide dismutase, C-terminal domain"/>
    <property type="match status" value="1"/>
</dbReference>
<evidence type="ECO:0000259" key="9">
    <source>
        <dbReference type="Pfam" id="PF02777"/>
    </source>
</evidence>
<dbReference type="Proteomes" id="UP001447188">
    <property type="component" value="Unassembled WGS sequence"/>
</dbReference>
<dbReference type="InterPro" id="IPR019832">
    <property type="entry name" value="Mn/Fe_SOD_C"/>
</dbReference>
<feature type="domain" description="Manganese/iron superoxide dismutase C-terminal" evidence="9">
    <location>
        <begin position="120"/>
        <end position="218"/>
    </location>
</feature>
<evidence type="ECO:0000256" key="2">
    <source>
        <dbReference type="ARBA" id="ARBA00012682"/>
    </source>
</evidence>
<keyword evidence="5 7" id="KW-0560">Oxidoreductase</keyword>
<keyword evidence="4" id="KW-0049">Antioxidant</keyword>